<name>A0ABI7ZFC5_FELCA</name>
<evidence type="ECO:0000313" key="2">
    <source>
        <dbReference type="Proteomes" id="UP000823872"/>
    </source>
</evidence>
<reference evidence="1" key="3">
    <citation type="submission" date="2025-09" db="UniProtKB">
        <authorList>
            <consortium name="Ensembl"/>
        </authorList>
    </citation>
    <scope>IDENTIFICATION</scope>
    <source>
        <strain evidence="1">breed Abyssinian</strain>
    </source>
</reference>
<proteinExistence type="predicted"/>
<dbReference type="GeneTree" id="ENSGT01130000278627"/>
<keyword evidence="2" id="KW-1185">Reference proteome</keyword>
<evidence type="ECO:0000313" key="1">
    <source>
        <dbReference type="Ensembl" id="ENSFCTP00005045821.1"/>
    </source>
</evidence>
<sequence length="110" mass="12664">MLVRRNGNPLALLMGMNLCSCSRKQCGGSSKKLKIELPCDPVIILLGIYLKKIKTLIRKDICISMFIVALFTIAKIQKQPKCQLIDKWINMMWCIYLQWSTTQTRKITKS</sequence>
<dbReference type="Proteomes" id="UP000823872">
    <property type="component" value="Chromosome B3"/>
</dbReference>
<reference evidence="1" key="2">
    <citation type="submission" date="2025-08" db="UniProtKB">
        <authorList>
            <consortium name="Ensembl"/>
        </authorList>
    </citation>
    <scope>IDENTIFICATION</scope>
    <source>
        <strain evidence="1">breed Abyssinian</strain>
    </source>
</reference>
<dbReference type="Ensembl" id="ENSFCTT00005062783.1">
    <property type="protein sequence ID" value="ENSFCTP00005045821.1"/>
    <property type="gene ID" value="ENSFCTG00005021952.1"/>
</dbReference>
<reference evidence="1 2" key="1">
    <citation type="submission" date="2021-02" db="EMBL/GenBank/DDBJ databases">
        <title>Safari Cat Assemblies.</title>
        <authorList>
            <person name="Bredemeyer K.R."/>
            <person name="Murphy W.J."/>
        </authorList>
    </citation>
    <scope>NUCLEOTIDE SEQUENCE [LARGE SCALE GENOMIC DNA]</scope>
</reference>
<protein>
    <submittedName>
        <fullName evidence="1">Uncharacterized protein</fullName>
    </submittedName>
</protein>
<organism evidence="1 2">
    <name type="scientific">Felis catus</name>
    <name type="common">Cat</name>
    <name type="synonym">Felis silvestris catus</name>
    <dbReference type="NCBI Taxonomy" id="9685"/>
    <lineage>
        <taxon>Eukaryota</taxon>
        <taxon>Metazoa</taxon>
        <taxon>Chordata</taxon>
        <taxon>Craniata</taxon>
        <taxon>Vertebrata</taxon>
        <taxon>Euteleostomi</taxon>
        <taxon>Mammalia</taxon>
        <taxon>Eutheria</taxon>
        <taxon>Laurasiatheria</taxon>
        <taxon>Carnivora</taxon>
        <taxon>Feliformia</taxon>
        <taxon>Felidae</taxon>
        <taxon>Felinae</taxon>
        <taxon>Felis</taxon>
    </lineage>
</organism>
<accession>A0ABI7ZFC5</accession>